<sequence length="447" mass="51372">MMLTYSSYNSYILASNSLLLMAFFLVNYYATAWNMRALEYVLSLRLVVMSERIVSMIAFINIWYASRGIANPFLSFVAFPVKQYYLTAGPLSTALEKFVHSIRSESISNKPTPSVPSTPTTTVVNEESKEEAFMKLFSSPQNKPQKQPSYTLPHAKPKTGLEPDHSFHTVFNQMLSATTDQSSIQQRNVAQAELRQLFTNDAHSTCTKPITMSNNLVMTEQQQEQQEQPSHVPKLQYTPCVRPPIKPSQHRERLLWFLSPTAEVVEDFRIEQMIQFQQNWHKFNDRTSRVHYDKMTDILLSKIFKPLAESIHIYNEILASTGRNLANCPPSTAMFSLMMPHTSTIAFNIPEIENFININGYANPEGRQYVMDRIKELASSHRMAAYRFTPKSQGMPTDAQIIIHIFTHYLSIKEPYAIPPLVPVEGDLFKFLLIYVKITPELDHWRL</sequence>
<evidence type="ECO:0000313" key="4">
    <source>
        <dbReference type="Proteomes" id="UP000253551"/>
    </source>
</evidence>
<dbReference type="STRING" id="4846.A0A367KM52"/>
<evidence type="ECO:0000256" key="1">
    <source>
        <dbReference type="SAM" id="MobiDB-lite"/>
    </source>
</evidence>
<reference evidence="3 4" key="1">
    <citation type="journal article" date="2018" name="G3 (Bethesda)">
        <title>Phylogenetic and Phylogenomic Definition of Rhizopus Species.</title>
        <authorList>
            <person name="Gryganskyi A.P."/>
            <person name="Golan J."/>
            <person name="Dolatabadi S."/>
            <person name="Mondo S."/>
            <person name="Robb S."/>
            <person name="Idnurm A."/>
            <person name="Muszewska A."/>
            <person name="Steczkiewicz K."/>
            <person name="Masonjones S."/>
            <person name="Liao H.L."/>
            <person name="Gajdeczka M.T."/>
            <person name="Anike F."/>
            <person name="Vuek A."/>
            <person name="Anishchenko I.M."/>
            <person name="Voigt K."/>
            <person name="de Hoog G.S."/>
            <person name="Smith M.E."/>
            <person name="Heitman J."/>
            <person name="Vilgalys R."/>
            <person name="Stajich J.E."/>
        </authorList>
    </citation>
    <scope>NUCLEOTIDE SEQUENCE [LARGE SCALE GENOMIC DNA]</scope>
    <source>
        <strain evidence="3 4">LSU 92-RS-03</strain>
    </source>
</reference>
<keyword evidence="2" id="KW-0472">Membrane</keyword>
<keyword evidence="4" id="KW-1185">Reference proteome</keyword>
<feature type="compositionally biased region" description="Polar residues" evidence="1">
    <location>
        <begin position="138"/>
        <end position="150"/>
    </location>
</feature>
<keyword evidence="2" id="KW-1133">Transmembrane helix</keyword>
<name>A0A367KM52_RHIST</name>
<protein>
    <submittedName>
        <fullName evidence="3">Uncharacterized protein</fullName>
    </submittedName>
</protein>
<feature type="transmembrane region" description="Helical" evidence="2">
    <location>
        <begin position="42"/>
        <end position="64"/>
    </location>
</feature>
<organism evidence="3 4">
    <name type="scientific">Rhizopus stolonifer</name>
    <name type="common">Rhizopus nigricans</name>
    <dbReference type="NCBI Taxonomy" id="4846"/>
    <lineage>
        <taxon>Eukaryota</taxon>
        <taxon>Fungi</taxon>
        <taxon>Fungi incertae sedis</taxon>
        <taxon>Mucoromycota</taxon>
        <taxon>Mucoromycotina</taxon>
        <taxon>Mucoromycetes</taxon>
        <taxon>Mucorales</taxon>
        <taxon>Mucorineae</taxon>
        <taxon>Rhizopodaceae</taxon>
        <taxon>Rhizopus</taxon>
    </lineage>
</organism>
<feature type="transmembrane region" description="Helical" evidence="2">
    <location>
        <begin position="12"/>
        <end position="30"/>
    </location>
</feature>
<dbReference type="Proteomes" id="UP000253551">
    <property type="component" value="Unassembled WGS sequence"/>
</dbReference>
<comment type="caution">
    <text evidence="3">The sequence shown here is derived from an EMBL/GenBank/DDBJ whole genome shotgun (WGS) entry which is preliminary data.</text>
</comment>
<evidence type="ECO:0000313" key="3">
    <source>
        <dbReference type="EMBL" id="RCI03314.1"/>
    </source>
</evidence>
<dbReference type="EMBL" id="PJQM01001064">
    <property type="protein sequence ID" value="RCI03314.1"/>
    <property type="molecule type" value="Genomic_DNA"/>
</dbReference>
<proteinExistence type="predicted"/>
<evidence type="ECO:0000256" key="2">
    <source>
        <dbReference type="SAM" id="Phobius"/>
    </source>
</evidence>
<gene>
    <name evidence="3" type="ORF">CU098_004209</name>
</gene>
<dbReference type="OrthoDB" id="509821at2759"/>
<accession>A0A367KM52</accession>
<keyword evidence="2" id="KW-0812">Transmembrane</keyword>
<dbReference type="AlphaFoldDB" id="A0A367KM52"/>
<feature type="region of interest" description="Disordered" evidence="1">
    <location>
        <begin position="137"/>
        <end position="158"/>
    </location>
</feature>